<dbReference type="InterPro" id="IPR001810">
    <property type="entry name" value="F-box_dom"/>
</dbReference>
<dbReference type="PROSITE" id="PS50297">
    <property type="entry name" value="ANK_REP_REGION"/>
    <property type="match status" value="3"/>
</dbReference>
<reference evidence="5 6" key="1">
    <citation type="submission" date="2017-05" db="EMBL/GenBank/DDBJ databases">
        <title>Genome sequence for an aflatoxigenic pathogen of Argentinian peanut, Aspergillus arachidicola.</title>
        <authorList>
            <person name="Moore G."/>
            <person name="Beltz S.B."/>
            <person name="Mack B.M."/>
        </authorList>
    </citation>
    <scope>NUCLEOTIDE SEQUENCE [LARGE SCALE GENOMIC DNA]</scope>
    <source>
        <strain evidence="5 6">CBS 117610</strain>
    </source>
</reference>
<dbReference type="EMBL" id="NEXV01000549">
    <property type="protein sequence ID" value="PIG81582.1"/>
    <property type="molecule type" value="Genomic_DNA"/>
</dbReference>
<dbReference type="InterPro" id="IPR036770">
    <property type="entry name" value="Ankyrin_rpt-contain_sf"/>
</dbReference>
<evidence type="ECO:0000313" key="6">
    <source>
        <dbReference type="Proteomes" id="UP000231358"/>
    </source>
</evidence>
<dbReference type="InterPro" id="IPR002110">
    <property type="entry name" value="Ankyrin_rpt"/>
</dbReference>
<feature type="domain" description="F-box" evidence="4">
    <location>
        <begin position="6"/>
        <end position="45"/>
    </location>
</feature>
<gene>
    <name evidence="5" type="ORF">AARAC_002146</name>
</gene>
<dbReference type="Pfam" id="PF12796">
    <property type="entry name" value="Ank_2"/>
    <property type="match status" value="1"/>
</dbReference>
<evidence type="ECO:0000256" key="3">
    <source>
        <dbReference type="PROSITE-ProRule" id="PRU00023"/>
    </source>
</evidence>
<dbReference type="STRING" id="656916.A0A2G7FLS2"/>
<dbReference type="PANTHER" id="PTHR24188">
    <property type="entry name" value="ANKYRIN REPEAT PROTEIN"/>
    <property type="match status" value="1"/>
</dbReference>
<feature type="repeat" description="ANK" evidence="3">
    <location>
        <begin position="86"/>
        <end position="118"/>
    </location>
</feature>
<organism evidence="5 6">
    <name type="scientific">Aspergillus arachidicola</name>
    <dbReference type="NCBI Taxonomy" id="656916"/>
    <lineage>
        <taxon>Eukaryota</taxon>
        <taxon>Fungi</taxon>
        <taxon>Dikarya</taxon>
        <taxon>Ascomycota</taxon>
        <taxon>Pezizomycotina</taxon>
        <taxon>Eurotiomycetes</taxon>
        <taxon>Eurotiomycetidae</taxon>
        <taxon>Eurotiales</taxon>
        <taxon>Aspergillaceae</taxon>
        <taxon>Aspergillus</taxon>
        <taxon>Aspergillus subgen. Circumdati</taxon>
    </lineage>
</organism>
<dbReference type="Pfam" id="PF12937">
    <property type="entry name" value="F-box-like"/>
    <property type="match status" value="1"/>
</dbReference>
<evidence type="ECO:0000259" key="4">
    <source>
        <dbReference type="Pfam" id="PF12937"/>
    </source>
</evidence>
<keyword evidence="2 3" id="KW-0040">ANK repeat</keyword>
<protein>
    <recommendedName>
        <fullName evidence="4">F-box domain-containing protein</fullName>
    </recommendedName>
</protein>
<dbReference type="PANTHER" id="PTHR24188:SF29">
    <property type="entry name" value="GH09064P"/>
    <property type="match status" value="1"/>
</dbReference>
<dbReference type="Proteomes" id="UP000231358">
    <property type="component" value="Unassembled WGS sequence"/>
</dbReference>
<keyword evidence="1" id="KW-0677">Repeat</keyword>
<name>A0A2G7FLS2_9EURO</name>
<evidence type="ECO:0000256" key="1">
    <source>
        <dbReference type="ARBA" id="ARBA00022737"/>
    </source>
</evidence>
<dbReference type="PRINTS" id="PR01415">
    <property type="entry name" value="ANKYRIN"/>
</dbReference>
<dbReference type="SMART" id="SM00248">
    <property type="entry name" value="ANK"/>
    <property type="match status" value="4"/>
</dbReference>
<keyword evidence="6" id="KW-1185">Reference proteome</keyword>
<feature type="repeat" description="ANK" evidence="3">
    <location>
        <begin position="152"/>
        <end position="184"/>
    </location>
</feature>
<dbReference type="Gene3D" id="1.25.40.20">
    <property type="entry name" value="Ankyrin repeat-containing domain"/>
    <property type="match status" value="1"/>
</dbReference>
<dbReference type="PROSITE" id="PS50088">
    <property type="entry name" value="ANK_REPEAT"/>
    <property type="match status" value="3"/>
</dbReference>
<evidence type="ECO:0000256" key="2">
    <source>
        <dbReference type="ARBA" id="ARBA00023043"/>
    </source>
</evidence>
<dbReference type="SUPFAM" id="SSF48403">
    <property type="entry name" value="Ankyrin repeat"/>
    <property type="match status" value="1"/>
</dbReference>
<evidence type="ECO:0000313" key="5">
    <source>
        <dbReference type="EMBL" id="PIG81582.1"/>
    </source>
</evidence>
<proteinExistence type="predicted"/>
<accession>A0A2G7FLS2</accession>
<feature type="repeat" description="ANK" evidence="3">
    <location>
        <begin position="119"/>
        <end position="151"/>
    </location>
</feature>
<dbReference type="AlphaFoldDB" id="A0A2G7FLS2"/>
<sequence length="265" mass="30225">MTKLVCLPVEILLHIQGYFGKSTLNCFSQVCQHFYCISNSTLYKKNTARALWQATETGNFKTLRKLLEYCPRTEEYDPRYTIWSPLGHTPMSAAVYGGSAEVVQTLIDSGFDPTTKDRNGYTPLSWAASHGHTDIVKTLLKTGIDPNQKDMYGRTPLSWAAEYCHLDAVKILLDYGADSECQDDDYYMVEARARQEGLYLLPFFLMNHERLYKRPIPRKPIEWAERNGCAAVVELLQHTKGYKENTPYIFDLIGTRSASPWLLAS</sequence>
<comment type="caution">
    <text evidence="5">The sequence shown here is derived from an EMBL/GenBank/DDBJ whole genome shotgun (WGS) entry which is preliminary data.</text>
</comment>